<evidence type="ECO:0000256" key="2">
    <source>
        <dbReference type="ARBA" id="ARBA00023125"/>
    </source>
</evidence>
<dbReference type="Pfam" id="PF00532">
    <property type="entry name" value="Peripla_BP_1"/>
    <property type="match status" value="1"/>
</dbReference>
<accession>A0AAE3VW97</accession>
<dbReference type="GO" id="GO:0003700">
    <property type="term" value="F:DNA-binding transcription factor activity"/>
    <property type="evidence" value="ECO:0007669"/>
    <property type="project" value="TreeGrafter"/>
</dbReference>
<keyword evidence="1" id="KW-0805">Transcription regulation</keyword>
<dbReference type="InterPro" id="IPR028082">
    <property type="entry name" value="Peripla_BP_I"/>
</dbReference>
<organism evidence="5 6">
    <name type="scientific">Catenuloplanes indicus</name>
    <dbReference type="NCBI Taxonomy" id="137267"/>
    <lineage>
        <taxon>Bacteria</taxon>
        <taxon>Bacillati</taxon>
        <taxon>Actinomycetota</taxon>
        <taxon>Actinomycetes</taxon>
        <taxon>Micromonosporales</taxon>
        <taxon>Micromonosporaceae</taxon>
        <taxon>Catenuloplanes</taxon>
    </lineage>
</organism>
<comment type="caution">
    <text evidence="5">The sequence shown here is derived from an EMBL/GenBank/DDBJ whole genome shotgun (WGS) entry which is preliminary data.</text>
</comment>
<proteinExistence type="predicted"/>
<keyword evidence="2 5" id="KW-0238">DNA-binding</keyword>
<dbReference type="PANTHER" id="PTHR30146">
    <property type="entry name" value="LACI-RELATED TRANSCRIPTIONAL REPRESSOR"/>
    <property type="match status" value="1"/>
</dbReference>
<dbReference type="GO" id="GO:0000976">
    <property type="term" value="F:transcription cis-regulatory region binding"/>
    <property type="evidence" value="ECO:0007669"/>
    <property type="project" value="TreeGrafter"/>
</dbReference>
<feature type="domain" description="Periplasmic binding protein/LacI sugar binding" evidence="4">
    <location>
        <begin position="5"/>
        <end position="115"/>
    </location>
</feature>
<keyword evidence="3" id="KW-0804">Transcription</keyword>
<evidence type="ECO:0000313" key="6">
    <source>
        <dbReference type="Proteomes" id="UP001240236"/>
    </source>
</evidence>
<reference evidence="5 6" key="1">
    <citation type="submission" date="2023-07" db="EMBL/GenBank/DDBJ databases">
        <title>Sequencing the genomes of 1000 actinobacteria strains.</title>
        <authorList>
            <person name="Klenk H.-P."/>
        </authorList>
    </citation>
    <scope>NUCLEOTIDE SEQUENCE [LARGE SCALE GENOMIC DNA]</scope>
    <source>
        <strain evidence="5 6">DSM 44709</strain>
    </source>
</reference>
<evidence type="ECO:0000256" key="3">
    <source>
        <dbReference type="ARBA" id="ARBA00023163"/>
    </source>
</evidence>
<sequence length="133" mass="14057">MGTRAPAVPFVGVDNAGGAYAAVRHLFDTGRRRIAALHGPRGHTDADGRRDGYRRAVHELGLPDLAETGVFHRDSGYDLAGRLLHREPALDAIFAASDAVAAGAMQALADAGRRVPRAGGCRGTWRSWASTTV</sequence>
<dbReference type="InterPro" id="IPR001761">
    <property type="entry name" value="Peripla_BP/Lac1_sug-bd_dom"/>
</dbReference>
<dbReference type="RefSeq" id="WP_307236769.1">
    <property type="nucleotide sequence ID" value="NZ_JAUSUZ010000001.1"/>
</dbReference>
<keyword evidence="6" id="KW-1185">Reference proteome</keyword>
<gene>
    <name evidence="5" type="ORF">J2S42_001568</name>
</gene>
<evidence type="ECO:0000256" key="1">
    <source>
        <dbReference type="ARBA" id="ARBA00023015"/>
    </source>
</evidence>
<dbReference type="PANTHER" id="PTHR30146:SF109">
    <property type="entry name" value="HTH-TYPE TRANSCRIPTIONAL REGULATOR GALS"/>
    <property type="match status" value="1"/>
</dbReference>
<dbReference type="EMBL" id="JAUSUZ010000001">
    <property type="protein sequence ID" value="MDQ0364899.1"/>
    <property type="molecule type" value="Genomic_DNA"/>
</dbReference>
<evidence type="ECO:0000313" key="5">
    <source>
        <dbReference type="EMBL" id="MDQ0364899.1"/>
    </source>
</evidence>
<evidence type="ECO:0000259" key="4">
    <source>
        <dbReference type="Pfam" id="PF00532"/>
    </source>
</evidence>
<dbReference type="AlphaFoldDB" id="A0AAE3VW97"/>
<dbReference type="Gene3D" id="3.40.50.2300">
    <property type="match status" value="1"/>
</dbReference>
<dbReference type="CDD" id="cd06267">
    <property type="entry name" value="PBP1_LacI_sugar_binding-like"/>
    <property type="match status" value="1"/>
</dbReference>
<name>A0AAE3VW97_9ACTN</name>
<protein>
    <submittedName>
        <fullName evidence="5">DNA-binding LacI/PurR family transcriptional regulator</fullName>
    </submittedName>
</protein>
<dbReference type="Proteomes" id="UP001240236">
    <property type="component" value="Unassembled WGS sequence"/>
</dbReference>
<dbReference type="SUPFAM" id="SSF53822">
    <property type="entry name" value="Periplasmic binding protein-like I"/>
    <property type="match status" value="1"/>
</dbReference>